<evidence type="ECO:0000313" key="1">
    <source>
        <dbReference type="EMBL" id="CAG6783371.1"/>
    </source>
</evidence>
<sequence>MERTTISPPTIHGFPQAFNDFEVSFLCLNTPESKLERTIISRARTATTPTLSEATANRIRDCLVMGGGSEMRLELAVGWRRLEWSLSGIKCLRPNVIHMM</sequence>
<name>A0A8D9FAM8_9HEMI</name>
<reference evidence="1" key="1">
    <citation type="submission" date="2021-05" db="EMBL/GenBank/DDBJ databases">
        <authorList>
            <person name="Alioto T."/>
            <person name="Alioto T."/>
            <person name="Gomez Garrido J."/>
        </authorList>
    </citation>
    <scope>NUCLEOTIDE SEQUENCE</scope>
</reference>
<accession>A0A8D9FAM8</accession>
<dbReference type="EMBL" id="HBUF01632050">
    <property type="protein sequence ID" value="CAG6783371.1"/>
    <property type="molecule type" value="Transcribed_RNA"/>
</dbReference>
<dbReference type="AlphaFoldDB" id="A0A8D9FAM8"/>
<protein>
    <submittedName>
        <fullName evidence="1">Uncharacterized protein</fullName>
    </submittedName>
</protein>
<organism evidence="1">
    <name type="scientific">Cacopsylla melanoneura</name>
    <dbReference type="NCBI Taxonomy" id="428564"/>
    <lineage>
        <taxon>Eukaryota</taxon>
        <taxon>Metazoa</taxon>
        <taxon>Ecdysozoa</taxon>
        <taxon>Arthropoda</taxon>
        <taxon>Hexapoda</taxon>
        <taxon>Insecta</taxon>
        <taxon>Pterygota</taxon>
        <taxon>Neoptera</taxon>
        <taxon>Paraneoptera</taxon>
        <taxon>Hemiptera</taxon>
        <taxon>Sternorrhyncha</taxon>
        <taxon>Psylloidea</taxon>
        <taxon>Psyllidae</taxon>
        <taxon>Psyllinae</taxon>
        <taxon>Cacopsylla</taxon>
    </lineage>
</organism>
<proteinExistence type="predicted"/>